<keyword evidence="2" id="KW-1185">Reference proteome</keyword>
<proteinExistence type="predicted"/>
<sequence length="68" mass="7247">MTRNPGCGAILYLKPGSSCRIGDSFADTGPWNLSGIMTINPAQLALVGQRLLAIFLQFTARNPHGMSV</sequence>
<accession>A0A0C3C015</accession>
<gene>
    <name evidence="1" type="ORF">M413DRAFT_448392</name>
</gene>
<evidence type="ECO:0000313" key="2">
    <source>
        <dbReference type="Proteomes" id="UP000053424"/>
    </source>
</evidence>
<dbReference type="EMBL" id="KN831796">
    <property type="protein sequence ID" value="KIM37594.1"/>
    <property type="molecule type" value="Genomic_DNA"/>
</dbReference>
<dbReference type="HOGENOM" id="CLU_2794223_0_0_1"/>
<organism evidence="1 2">
    <name type="scientific">Hebeloma cylindrosporum</name>
    <dbReference type="NCBI Taxonomy" id="76867"/>
    <lineage>
        <taxon>Eukaryota</taxon>
        <taxon>Fungi</taxon>
        <taxon>Dikarya</taxon>
        <taxon>Basidiomycota</taxon>
        <taxon>Agaricomycotina</taxon>
        <taxon>Agaricomycetes</taxon>
        <taxon>Agaricomycetidae</taxon>
        <taxon>Agaricales</taxon>
        <taxon>Agaricineae</taxon>
        <taxon>Hymenogastraceae</taxon>
        <taxon>Hebeloma</taxon>
    </lineage>
</organism>
<reference evidence="1 2" key="1">
    <citation type="submission" date="2014-04" db="EMBL/GenBank/DDBJ databases">
        <authorList>
            <consortium name="DOE Joint Genome Institute"/>
            <person name="Kuo A."/>
            <person name="Gay G."/>
            <person name="Dore J."/>
            <person name="Kohler A."/>
            <person name="Nagy L.G."/>
            <person name="Floudas D."/>
            <person name="Copeland A."/>
            <person name="Barry K.W."/>
            <person name="Cichocki N."/>
            <person name="Veneault-Fourrey C."/>
            <person name="LaButti K."/>
            <person name="Lindquist E.A."/>
            <person name="Lipzen A."/>
            <person name="Lundell T."/>
            <person name="Morin E."/>
            <person name="Murat C."/>
            <person name="Sun H."/>
            <person name="Tunlid A."/>
            <person name="Henrissat B."/>
            <person name="Grigoriev I.V."/>
            <person name="Hibbett D.S."/>
            <person name="Martin F."/>
            <person name="Nordberg H.P."/>
            <person name="Cantor M.N."/>
            <person name="Hua S.X."/>
        </authorList>
    </citation>
    <scope>NUCLEOTIDE SEQUENCE [LARGE SCALE GENOMIC DNA]</scope>
    <source>
        <strain evidence="2">h7</strain>
    </source>
</reference>
<reference evidence="2" key="2">
    <citation type="submission" date="2015-01" db="EMBL/GenBank/DDBJ databases">
        <title>Evolutionary Origins and Diversification of the Mycorrhizal Mutualists.</title>
        <authorList>
            <consortium name="DOE Joint Genome Institute"/>
            <consortium name="Mycorrhizal Genomics Consortium"/>
            <person name="Kohler A."/>
            <person name="Kuo A."/>
            <person name="Nagy L.G."/>
            <person name="Floudas D."/>
            <person name="Copeland A."/>
            <person name="Barry K.W."/>
            <person name="Cichocki N."/>
            <person name="Veneault-Fourrey C."/>
            <person name="LaButti K."/>
            <person name="Lindquist E.A."/>
            <person name="Lipzen A."/>
            <person name="Lundell T."/>
            <person name="Morin E."/>
            <person name="Murat C."/>
            <person name="Riley R."/>
            <person name="Ohm R."/>
            <person name="Sun H."/>
            <person name="Tunlid A."/>
            <person name="Henrissat B."/>
            <person name="Grigoriev I.V."/>
            <person name="Hibbett D.S."/>
            <person name="Martin F."/>
        </authorList>
    </citation>
    <scope>NUCLEOTIDE SEQUENCE [LARGE SCALE GENOMIC DNA]</scope>
    <source>
        <strain evidence="2">h7</strain>
    </source>
</reference>
<evidence type="ECO:0000313" key="1">
    <source>
        <dbReference type="EMBL" id="KIM37594.1"/>
    </source>
</evidence>
<dbReference type="Proteomes" id="UP000053424">
    <property type="component" value="Unassembled WGS sequence"/>
</dbReference>
<dbReference type="AlphaFoldDB" id="A0A0C3C015"/>
<protein>
    <submittedName>
        <fullName evidence="1">Uncharacterized protein</fullName>
    </submittedName>
</protein>
<name>A0A0C3C015_HEBCY</name>